<name>W0I231_9GAMM</name>
<sequence length="135" mass="15196">MQFISKAVHTLSTPNKKASIAAAFPSTPVLFASACRLALVAFPFFRANTHGGLAFSIKCEQFKRVYENSCWKLSPCLDKGAREGRTASTAVDVRYPHYELTWPCWHRYASAEANSPPFGVWRLAYGVWRMAYGQR</sequence>
<dbReference type="HOGENOM" id="CLU_1884409_0_0_6"/>
<proteinExistence type="predicted"/>
<protein>
    <submittedName>
        <fullName evidence="1">Uncharacterized protein</fullName>
    </submittedName>
</protein>
<evidence type="ECO:0000313" key="1">
    <source>
        <dbReference type="EMBL" id="AHF78488.1"/>
    </source>
</evidence>
<dbReference type="EMBL" id="CP006569">
    <property type="protein sequence ID" value="AHF78488.1"/>
    <property type="molecule type" value="Genomic_DNA"/>
</dbReference>
<dbReference type="AlphaFoldDB" id="W0I231"/>
<dbReference type="PROSITE" id="PS51257">
    <property type="entry name" value="PROKAR_LIPOPROTEIN"/>
    <property type="match status" value="1"/>
</dbReference>
<dbReference type="Proteomes" id="UP000019028">
    <property type="component" value="Chromosome"/>
</dbReference>
<reference evidence="1 2" key="1">
    <citation type="journal article" date="2014" name="Genome Biol. Evol.">
        <title>Genome degeneration and adaptation in a nascent stage of symbiosis.</title>
        <authorList>
            <person name="Oakeson K.F."/>
            <person name="Gil R."/>
            <person name="Clayton A.L."/>
            <person name="Dunn D.M."/>
            <person name="von Niederhausern A.C."/>
            <person name="Hamil C."/>
            <person name="Aoyagi A."/>
            <person name="Duval B."/>
            <person name="Baca A."/>
            <person name="Silva F.J."/>
            <person name="Vallier A."/>
            <person name="Jackson D.G."/>
            <person name="Latorre A."/>
            <person name="Weiss R.B."/>
            <person name="Heddi A."/>
            <person name="Moya A."/>
            <person name="Dale C."/>
        </authorList>
    </citation>
    <scope>NUCLEOTIDE SEQUENCE [LARGE SCALE GENOMIC DNA]</scope>
    <source>
        <strain evidence="1 2">HS1</strain>
    </source>
</reference>
<organism evidence="1 2">
    <name type="scientific">Sodalis praecaptivus</name>
    <dbReference type="NCBI Taxonomy" id="1239307"/>
    <lineage>
        <taxon>Bacteria</taxon>
        <taxon>Pseudomonadati</taxon>
        <taxon>Pseudomonadota</taxon>
        <taxon>Gammaproteobacteria</taxon>
        <taxon>Enterobacterales</taxon>
        <taxon>Bruguierivoracaceae</taxon>
        <taxon>Sodalis</taxon>
    </lineage>
</organism>
<accession>W0I231</accession>
<gene>
    <name evidence="1" type="ORF">Sant_3501</name>
</gene>
<keyword evidence="2" id="KW-1185">Reference proteome</keyword>
<evidence type="ECO:0000313" key="2">
    <source>
        <dbReference type="Proteomes" id="UP000019028"/>
    </source>
</evidence>
<dbReference type="KEGG" id="sod:Sant_3501"/>